<evidence type="ECO:0000256" key="6">
    <source>
        <dbReference type="SAM" id="MobiDB-lite"/>
    </source>
</evidence>
<dbReference type="PANTHER" id="PTHR47359">
    <property type="entry name" value="PEPTIDOGLYCAN DL-ENDOPEPTIDASE CWLO"/>
    <property type="match status" value="1"/>
</dbReference>
<dbReference type="InterPro" id="IPR038765">
    <property type="entry name" value="Papain-like_cys_pep_sf"/>
</dbReference>
<dbReference type="EMBL" id="JYNL01000039">
    <property type="protein sequence ID" value="KMO73469.1"/>
    <property type="molecule type" value="Genomic_DNA"/>
</dbReference>
<sequence precursor="true">MTLERAAARLLPRTRFRRGLRIVASLSLLVALLPGTGNADPASDALARLNELSRNAERTTEAINSAQLDLDAKLSQQRTASARAEADKAALEAASSELNRYQGTVDEVAAALYMGGRTDDLSAVLIADSPQQVIDQLAVQRVVSTETARRLQDFRRARQQADVAARASTDSAAASRSAAEQAARVRAELQAQQSDLMWQIDAVKAQYAALTPQQRAVLADPGPPPAQDPAPNADPSVIAAPPPSAVQDAPAPTEGPGGRNDVVVQAALTQIGKPYSWGATGPDAFDCSGLIQWAFLQTGRKLPRSSQALAEGGQPIGQADLQPGDIVTFYSDVSHAGIYIGDGMMVHASTFGVPVKVAPISSSPFHNARRY</sequence>
<keyword evidence="10" id="KW-1185">Reference proteome</keyword>
<evidence type="ECO:0000313" key="9">
    <source>
        <dbReference type="EMBL" id="KMO73469.1"/>
    </source>
</evidence>
<dbReference type="RefSeq" id="WP_082168947.1">
    <property type="nucleotide sequence ID" value="NZ_JYNL01000039.1"/>
</dbReference>
<dbReference type="SUPFAM" id="SSF54001">
    <property type="entry name" value="Cysteine proteinases"/>
    <property type="match status" value="1"/>
</dbReference>
<name>A0A0J6VTE5_9MYCO</name>
<proteinExistence type="inferred from homology"/>
<evidence type="ECO:0000259" key="8">
    <source>
        <dbReference type="PROSITE" id="PS51935"/>
    </source>
</evidence>
<feature type="domain" description="NlpC/P60" evidence="8">
    <location>
        <begin position="257"/>
        <end position="371"/>
    </location>
</feature>
<dbReference type="Gene3D" id="3.90.1720.10">
    <property type="entry name" value="endopeptidase domain like (from Nostoc punctiforme)"/>
    <property type="match status" value="1"/>
</dbReference>
<dbReference type="PANTHER" id="PTHR47359:SF3">
    <property type="entry name" value="NLP_P60 DOMAIN-CONTAINING PROTEIN-RELATED"/>
    <property type="match status" value="1"/>
</dbReference>
<dbReference type="GO" id="GO:0008234">
    <property type="term" value="F:cysteine-type peptidase activity"/>
    <property type="evidence" value="ECO:0007669"/>
    <property type="project" value="UniProtKB-KW"/>
</dbReference>
<evidence type="ECO:0000256" key="1">
    <source>
        <dbReference type="ARBA" id="ARBA00007074"/>
    </source>
</evidence>
<comment type="caution">
    <text evidence="9">The sequence shown here is derived from an EMBL/GenBank/DDBJ whole genome shotgun (WGS) entry which is preliminary data.</text>
</comment>
<keyword evidence="3 9" id="KW-0378">Hydrolase</keyword>
<feature type="region of interest" description="Disordered" evidence="6">
    <location>
        <begin position="217"/>
        <end position="259"/>
    </location>
</feature>
<dbReference type="SMR" id="A0A0J6VTE5"/>
<gene>
    <name evidence="9" type="ORF">MCHLDSM_03815</name>
</gene>
<feature type="compositionally biased region" description="Low complexity" evidence="6">
    <location>
        <begin position="229"/>
        <end position="239"/>
    </location>
</feature>
<keyword evidence="2" id="KW-0645">Protease</keyword>
<evidence type="ECO:0000256" key="3">
    <source>
        <dbReference type="ARBA" id="ARBA00022801"/>
    </source>
</evidence>
<keyword evidence="5" id="KW-0175">Coiled coil</keyword>
<dbReference type="Pfam" id="PF00877">
    <property type="entry name" value="NLPC_P60"/>
    <property type="match status" value="1"/>
</dbReference>
<organism evidence="9 10">
    <name type="scientific">Mycolicibacterium chlorophenolicum</name>
    <dbReference type="NCBI Taxonomy" id="37916"/>
    <lineage>
        <taxon>Bacteria</taxon>
        <taxon>Bacillati</taxon>
        <taxon>Actinomycetota</taxon>
        <taxon>Actinomycetes</taxon>
        <taxon>Mycobacteriales</taxon>
        <taxon>Mycobacteriaceae</taxon>
        <taxon>Mycolicibacterium</taxon>
    </lineage>
</organism>
<dbReference type="InterPro" id="IPR000064">
    <property type="entry name" value="NLP_P60_dom"/>
</dbReference>
<reference evidence="9 10" key="1">
    <citation type="journal article" date="2015" name="Genome Biol. Evol.">
        <title>Characterization of Three Mycobacterium spp. with Potential Use in Bioremediation by Genome Sequencing and Comparative Genomics.</title>
        <authorList>
            <person name="Das S."/>
            <person name="Pettersson B.M."/>
            <person name="Behra P.R."/>
            <person name="Ramesh M."/>
            <person name="Dasgupta S."/>
            <person name="Bhattacharya A."/>
            <person name="Kirsebom L.A."/>
        </authorList>
    </citation>
    <scope>NUCLEOTIDE SEQUENCE [LARGE SCALE GENOMIC DNA]</scope>
    <source>
        <strain evidence="9 10">DSM 43826</strain>
    </source>
</reference>
<keyword evidence="4" id="KW-0788">Thiol protease</keyword>
<feature type="coiled-coil region" evidence="5">
    <location>
        <begin position="42"/>
        <end position="69"/>
    </location>
</feature>
<dbReference type="PROSITE" id="PS51935">
    <property type="entry name" value="NLPC_P60"/>
    <property type="match status" value="1"/>
</dbReference>
<evidence type="ECO:0000256" key="7">
    <source>
        <dbReference type="SAM" id="SignalP"/>
    </source>
</evidence>
<dbReference type="AlphaFoldDB" id="A0A0J6VTE5"/>
<dbReference type="NCBIfam" id="NF038345">
    <property type="entry name" value="wall_hydro_RipC"/>
    <property type="match status" value="1"/>
</dbReference>
<evidence type="ECO:0000256" key="4">
    <source>
        <dbReference type="ARBA" id="ARBA00022807"/>
    </source>
</evidence>
<evidence type="ECO:0000256" key="5">
    <source>
        <dbReference type="SAM" id="Coils"/>
    </source>
</evidence>
<dbReference type="EC" id="3.4.-.-" evidence="9"/>
<dbReference type="InterPro" id="IPR051794">
    <property type="entry name" value="PG_Endopeptidase_C40"/>
</dbReference>
<comment type="similarity">
    <text evidence="1">Belongs to the peptidase C40 family.</text>
</comment>
<dbReference type="PATRIC" id="fig|37916.4.peg.3769"/>
<accession>A0A0J6VTE5</accession>
<feature type="signal peptide" evidence="7">
    <location>
        <begin position="1"/>
        <end position="39"/>
    </location>
</feature>
<evidence type="ECO:0000313" key="10">
    <source>
        <dbReference type="Proteomes" id="UP000036513"/>
    </source>
</evidence>
<dbReference type="STRING" id="37916.MCHLDSM_03815"/>
<evidence type="ECO:0000256" key="2">
    <source>
        <dbReference type="ARBA" id="ARBA00022670"/>
    </source>
</evidence>
<feature type="chain" id="PRO_5005283143" evidence="7">
    <location>
        <begin position="40"/>
        <end position="371"/>
    </location>
</feature>
<keyword evidence="7" id="KW-0732">Signal</keyword>
<protein>
    <submittedName>
        <fullName evidence="9">Putative endopeptidase</fullName>
        <ecNumber evidence="9">3.4.-.-</ecNumber>
    </submittedName>
</protein>
<dbReference type="GO" id="GO:0006508">
    <property type="term" value="P:proteolysis"/>
    <property type="evidence" value="ECO:0007669"/>
    <property type="project" value="UniProtKB-KW"/>
</dbReference>
<dbReference type="Proteomes" id="UP000036513">
    <property type="component" value="Unassembled WGS sequence"/>
</dbReference>